<organism evidence="3 4">
    <name type="scientific">Flexivirga caeni</name>
    <dbReference type="NCBI Taxonomy" id="2294115"/>
    <lineage>
        <taxon>Bacteria</taxon>
        <taxon>Bacillati</taxon>
        <taxon>Actinomycetota</taxon>
        <taxon>Actinomycetes</taxon>
        <taxon>Micrococcales</taxon>
        <taxon>Dermacoccaceae</taxon>
        <taxon>Flexivirga</taxon>
    </lineage>
</organism>
<dbReference type="Pfam" id="PF04248">
    <property type="entry name" value="NTP_transf_9"/>
    <property type="match status" value="1"/>
</dbReference>
<dbReference type="PANTHER" id="PTHR43058">
    <property type="entry name" value="SLR0655 PROTEIN"/>
    <property type="match status" value="1"/>
</dbReference>
<evidence type="ECO:0000256" key="1">
    <source>
        <dbReference type="SAM" id="MobiDB-lite"/>
    </source>
</evidence>
<evidence type="ECO:0000313" key="3">
    <source>
        <dbReference type="EMBL" id="RNI22950.1"/>
    </source>
</evidence>
<dbReference type="InterPro" id="IPR038694">
    <property type="entry name" value="DUF427_sf"/>
</dbReference>
<proteinExistence type="predicted"/>
<dbReference type="EMBL" id="RJJQ01000007">
    <property type="protein sequence ID" value="RNI22950.1"/>
    <property type="molecule type" value="Genomic_DNA"/>
</dbReference>
<gene>
    <name evidence="3" type="ORF">EFY87_08030</name>
</gene>
<evidence type="ECO:0000313" key="4">
    <source>
        <dbReference type="Proteomes" id="UP000271678"/>
    </source>
</evidence>
<comment type="caution">
    <text evidence="3">The sequence shown here is derived from an EMBL/GenBank/DDBJ whole genome shotgun (WGS) entry which is preliminary data.</text>
</comment>
<dbReference type="Gene3D" id="2.170.150.40">
    <property type="entry name" value="Domain of unknown function (DUF427)"/>
    <property type="match status" value="1"/>
</dbReference>
<dbReference type="Proteomes" id="UP000271678">
    <property type="component" value="Unassembled WGS sequence"/>
</dbReference>
<dbReference type="AlphaFoldDB" id="A0A3M9MBJ0"/>
<sequence>MPKSPCPNRSATAQEPIRSRRNIESPPVVDAVMNTPDGRITAPNGVISIEPIGRTVRATLGSETIVDSAHGIRLLEKDHEPVYYFPLADVPSRFLRPSTTHTVCPRKGKADYFDLVVGDTVIPDAVWTYPEHYDDALDLAGYASIYWDRADAWYEDGQQIAAPSNG</sequence>
<dbReference type="InterPro" id="IPR007361">
    <property type="entry name" value="DUF427"/>
</dbReference>
<name>A0A3M9MBJ0_9MICO</name>
<keyword evidence="4" id="KW-1185">Reference proteome</keyword>
<accession>A0A3M9MBJ0</accession>
<protein>
    <submittedName>
        <fullName evidence="3">DUF427 domain-containing protein</fullName>
    </submittedName>
</protein>
<feature type="region of interest" description="Disordered" evidence="1">
    <location>
        <begin position="1"/>
        <end position="24"/>
    </location>
</feature>
<reference evidence="3 4" key="1">
    <citation type="submission" date="2018-11" db="EMBL/GenBank/DDBJ databases">
        <title>Draft genome of Simplicispira Flexivirga sp. BO-16.</title>
        <authorList>
            <person name="Im W.T."/>
        </authorList>
    </citation>
    <scope>NUCLEOTIDE SEQUENCE [LARGE SCALE GENOMIC DNA]</scope>
    <source>
        <strain evidence="3 4">BO-16</strain>
    </source>
</reference>
<dbReference type="PANTHER" id="PTHR43058:SF1">
    <property type="entry name" value="DUF427 DOMAIN-CONTAINING PROTEIN"/>
    <property type="match status" value="1"/>
</dbReference>
<feature type="domain" description="DUF427" evidence="2">
    <location>
        <begin position="56"/>
        <end position="147"/>
    </location>
</feature>
<evidence type="ECO:0000259" key="2">
    <source>
        <dbReference type="Pfam" id="PF04248"/>
    </source>
</evidence>